<evidence type="ECO:0000313" key="2">
    <source>
        <dbReference type="Proteomes" id="UP000195437"/>
    </source>
</evidence>
<dbReference type="Proteomes" id="UP000195437">
    <property type="component" value="Chromosome"/>
</dbReference>
<accession>A0A1Y0IM64</accession>
<organism evidence="1 2">
    <name type="scientific">Tumebacillus avium</name>
    <dbReference type="NCBI Taxonomy" id="1903704"/>
    <lineage>
        <taxon>Bacteria</taxon>
        <taxon>Bacillati</taxon>
        <taxon>Bacillota</taxon>
        <taxon>Bacilli</taxon>
        <taxon>Bacillales</taxon>
        <taxon>Alicyclobacillaceae</taxon>
        <taxon>Tumebacillus</taxon>
    </lineage>
</organism>
<keyword evidence="2" id="KW-1185">Reference proteome</keyword>
<evidence type="ECO:0000313" key="1">
    <source>
        <dbReference type="EMBL" id="ARU61370.1"/>
    </source>
</evidence>
<dbReference type="EMBL" id="CP021434">
    <property type="protein sequence ID" value="ARU61370.1"/>
    <property type="molecule type" value="Genomic_DNA"/>
</dbReference>
<dbReference type="RefSeq" id="WP_087456749.1">
    <property type="nucleotide sequence ID" value="NZ_CP021434.1"/>
</dbReference>
<protein>
    <submittedName>
        <fullName evidence="1">Uncharacterized protein</fullName>
    </submittedName>
</protein>
<dbReference type="AlphaFoldDB" id="A0A1Y0IM64"/>
<dbReference type="KEGG" id="tum:CBW65_10435"/>
<sequence length="61" mass="7129">MKQIEEALITMYQIAPQTAKQLVTDSWFSKLFAEDPDSVLSQSPNYWADDIQEHYFSSKEQ</sequence>
<name>A0A1Y0IM64_9BACL</name>
<reference evidence="2" key="1">
    <citation type="submission" date="2017-05" db="EMBL/GenBank/DDBJ databases">
        <authorList>
            <person name="Sung H."/>
        </authorList>
    </citation>
    <scope>NUCLEOTIDE SEQUENCE [LARGE SCALE GENOMIC DNA]</scope>
    <source>
        <strain evidence="2">AR23208</strain>
    </source>
</reference>
<proteinExistence type="predicted"/>
<gene>
    <name evidence="1" type="ORF">CBW65_10435</name>
</gene>